<accession>A0ABT1CPK2</accession>
<keyword evidence="2" id="KW-1185">Reference proteome</keyword>
<evidence type="ECO:0008006" key="3">
    <source>
        <dbReference type="Google" id="ProtNLM"/>
    </source>
</evidence>
<sequence length="155" mass="16890">MSDKAELKPCPFCGTDLQDADYPGSTVEGGGFTLSCGKCEATWPPIKRKDHVDTLDSEAIAAFWNARIDATKDAEIARLVVTNERMREALEPFAKVYEKDVGDGEHPDDIVKPMMKYNHAPLIKIGDLKRAFIAVNPIDPAGGMPVEQSQKGGEA</sequence>
<protein>
    <recommendedName>
        <fullName evidence="3">Restriction alleviation protein, Lar family</fullName>
    </recommendedName>
</protein>
<proteinExistence type="predicted"/>
<dbReference type="Proteomes" id="UP001320715">
    <property type="component" value="Unassembled WGS sequence"/>
</dbReference>
<gene>
    <name evidence="1" type="ORF">GTW23_03945</name>
</gene>
<dbReference type="RefSeq" id="WP_252914700.1">
    <property type="nucleotide sequence ID" value="NZ_JAAAML010000001.1"/>
</dbReference>
<comment type="caution">
    <text evidence="1">The sequence shown here is derived from an EMBL/GenBank/DDBJ whole genome shotgun (WGS) entry which is preliminary data.</text>
</comment>
<evidence type="ECO:0000313" key="1">
    <source>
        <dbReference type="EMBL" id="MCO6407316.1"/>
    </source>
</evidence>
<dbReference type="EMBL" id="JAAAML010000001">
    <property type="protein sequence ID" value="MCO6407316.1"/>
    <property type="molecule type" value="Genomic_DNA"/>
</dbReference>
<name>A0ABT1CPK2_9HYPH</name>
<reference evidence="1 2" key="1">
    <citation type="submission" date="2020-01" db="EMBL/GenBank/DDBJ databases">
        <title>Genomes of bacteria type strains.</title>
        <authorList>
            <person name="Chen J."/>
            <person name="Zhu S."/>
            <person name="Yang J."/>
        </authorList>
    </citation>
    <scope>NUCLEOTIDE SEQUENCE [LARGE SCALE GENOMIC DNA]</scope>
    <source>
        <strain evidence="1 2">DSM 16655</strain>
    </source>
</reference>
<evidence type="ECO:0000313" key="2">
    <source>
        <dbReference type="Proteomes" id="UP001320715"/>
    </source>
</evidence>
<organism evidence="1 2">
    <name type="scientific">Hoeflea alexandrii</name>
    <dbReference type="NCBI Taxonomy" id="288436"/>
    <lineage>
        <taxon>Bacteria</taxon>
        <taxon>Pseudomonadati</taxon>
        <taxon>Pseudomonadota</taxon>
        <taxon>Alphaproteobacteria</taxon>
        <taxon>Hyphomicrobiales</taxon>
        <taxon>Rhizobiaceae</taxon>
        <taxon>Hoeflea</taxon>
    </lineage>
</organism>